<dbReference type="InterPro" id="IPR038610">
    <property type="entry name" value="FliK-like_C_sf"/>
</dbReference>
<dbReference type="PANTHER" id="PTHR37533:SF2">
    <property type="entry name" value="FLAGELLAR HOOK-LENGTH CONTROL PROTEIN"/>
    <property type="match status" value="1"/>
</dbReference>
<evidence type="ECO:0000313" key="4">
    <source>
        <dbReference type="Proteomes" id="UP000228680"/>
    </source>
</evidence>
<proteinExistence type="predicted"/>
<feature type="compositionally biased region" description="Acidic residues" evidence="1">
    <location>
        <begin position="382"/>
        <end position="396"/>
    </location>
</feature>
<dbReference type="RefSeq" id="WP_100353589.1">
    <property type="nucleotide sequence ID" value="NZ_PCGR01000002.1"/>
</dbReference>
<sequence>MKLSNLDLLCSVPVKQSGVMNSSVSEEASPFQTLFSEFQLEQQSLKNPIRMEGELSSDFQDLEEESPIQTELSNLADGQPITNAYEAPLVSSEQDEMELQQSELDFSVLGSRNIEQLEKTIEIPKFFVELPRRPITVVDLPKSPVPHPISVSLFERNKVFEGEGNRKNDLIFSDFTQGEKIEMNPIENTTLRSAKPTLKLVDEGLKRKLVGAPVQPISEEVSVQLEPTKYTSEVVLENELVSFSKTSEIPLNIPEDVPELEFLRHELPRVLLNPIKGSADTKGGTFRIQIFPEHLGHIDLIVTVEEGQLTAKMTTSSHLTKDVLETQLPQLRQQLTDQGISIESLEIEWRDARESPERQAQQQQPESRKQRSFMESNQQEPNESELPQDDSFDFSV</sequence>
<organism evidence="3 4">
    <name type="scientific">Chryseomicrobium excrementi</name>
    <dbReference type="NCBI Taxonomy" id="2041346"/>
    <lineage>
        <taxon>Bacteria</taxon>
        <taxon>Bacillati</taxon>
        <taxon>Bacillota</taxon>
        <taxon>Bacilli</taxon>
        <taxon>Bacillales</taxon>
        <taxon>Caryophanaceae</taxon>
        <taxon>Chryseomicrobium</taxon>
    </lineage>
</organism>
<dbReference type="OrthoDB" id="2380967at2"/>
<feature type="domain" description="Flagellar hook-length control protein-like C-terminal" evidence="2">
    <location>
        <begin position="279"/>
        <end position="352"/>
    </location>
</feature>
<dbReference type="EMBL" id="PCGR01000002">
    <property type="protein sequence ID" value="PJK17043.1"/>
    <property type="molecule type" value="Genomic_DNA"/>
</dbReference>
<comment type="caution">
    <text evidence="3">The sequence shown here is derived from an EMBL/GenBank/DDBJ whole genome shotgun (WGS) entry which is preliminary data.</text>
</comment>
<name>A0A2M9F0Q5_9BACL</name>
<dbReference type="Gene3D" id="3.30.750.140">
    <property type="match status" value="1"/>
</dbReference>
<evidence type="ECO:0000313" key="3">
    <source>
        <dbReference type="EMBL" id="PJK17043.1"/>
    </source>
</evidence>
<reference evidence="3 4" key="1">
    <citation type="submission" date="2017-10" db="EMBL/GenBank/DDBJ databases">
        <title>Draft genome of Chryseomicrobium casticus sp. nov.</title>
        <authorList>
            <person name="Chakraborty R."/>
            <person name="Saha T."/>
        </authorList>
    </citation>
    <scope>NUCLEOTIDE SEQUENCE [LARGE SCALE GENOMIC DNA]</scope>
    <source>
        <strain evidence="3 4">ET03</strain>
    </source>
</reference>
<feature type="region of interest" description="Disordered" evidence="1">
    <location>
        <begin position="352"/>
        <end position="396"/>
    </location>
</feature>
<evidence type="ECO:0000259" key="2">
    <source>
        <dbReference type="Pfam" id="PF02120"/>
    </source>
</evidence>
<dbReference type="InterPro" id="IPR052563">
    <property type="entry name" value="FliK"/>
</dbReference>
<protein>
    <recommendedName>
        <fullName evidence="2">Flagellar hook-length control protein-like C-terminal domain-containing protein</fullName>
    </recommendedName>
</protein>
<keyword evidence="4" id="KW-1185">Reference proteome</keyword>
<accession>A0A2M9F0Q5</accession>
<dbReference type="CDD" id="cd17470">
    <property type="entry name" value="T3SS_Flik_C"/>
    <property type="match status" value="1"/>
</dbReference>
<dbReference type="Proteomes" id="UP000228680">
    <property type="component" value="Unassembled WGS sequence"/>
</dbReference>
<evidence type="ECO:0000256" key="1">
    <source>
        <dbReference type="SAM" id="MobiDB-lite"/>
    </source>
</evidence>
<dbReference type="InterPro" id="IPR021136">
    <property type="entry name" value="Flagellar_hook_control-like_C"/>
</dbReference>
<dbReference type="PANTHER" id="PTHR37533">
    <property type="entry name" value="FLAGELLAR HOOK-LENGTH CONTROL PROTEIN"/>
    <property type="match status" value="1"/>
</dbReference>
<dbReference type="Pfam" id="PF02120">
    <property type="entry name" value="Flg_hook"/>
    <property type="match status" value="1"/>
</dbReference>
<gene>
    <name evidence="3" type="ORF">CQS04_07765</name>
</gene>
<dbReference type="AlphaFoldDB" id="A0A2M9F0Q5"/>